<accession>A0AC60P4R0</accession>
<gene>
    <name evidence="1" type="ORF">HPB47_008464</name>
</gene>
<comment type="caution">
    <text evidence="1">The sequence shown here is derived from an EMBL/GenBank/DDBJ whole genome shotgun (WGS) entry which is preliminary data.</text>
</comment>
<evidence type="ECO:0000313" key="2">
    <source>
        <dbReference type="Proteomes" id="UP000805193"/>
    </source>
</evidence>
<evidence type="ECO:0000313" key="1">
    <source>
        <dbReference type="EMBL" id="KAG0414379.1"/>
    </source>
</evidence>
<name>A0AC60P4R0_IXOPE</name>
<keyword evidence="2" id="KW-1185">Reference proteome</keyword>
<protein>
    <submittedName>
        <fullName evidence="1">Uncharacterized protein</fullName>
    </submittedName>
</protein>
<proteinExistence type="predicted"/>
<sequence length="1565" mass="170443">VVPEARLRTGRWISSSVPQSRWGEPLARKCSAAYYVNNLLSPVLFREALEHVPKDAIVVEIAPHRLLQAILRRALGPEATCLGLVKRDVPDVPAFFLTSLGKLHAHGVPLQLEPLFPRVPWPVPRGTPNVAHLVSWDHSQSWSVVTYTDFSTSAQVSEEVAEFDLKAEENDGYLVGHQIDGRVLFPATGYMVLAWKSLAKRLGKPYTQVPVVFEDVTLHRATIFPKSGPVRFKVNVMRVSGEFQVCEAGAVAASGRIFLAKDGHSLLDYDAPSGPPEAVNFDLDAADIYKELRLRGYEYSGSFQGILKAGIQHPYGKLKWEDNWVTFLDTMLQFSILSDPVRSLNLPVRIHSCRVNPAAHAKVVGAVGDQGVDVVYEKYLNVCRAGGVAIKGLKANVAPRRAVQQKPFLEEYQFVPYLDDETAGRQREAAVREYVEVCCYVARRVLESCGKNKAQISDMMSGFREAPEKVLHKYLESLAENHGLLRVLASVQKEVKSSASSLVATVQSALVAHKEDLERDLLNTALLEEDPLRHLLDVVVENTSIKKLKVLEMAVDAGHLLLAPRVSALLALSHILLKTDLTIAHPQPNVLTEEQVPEDAKKVDWDVASPSNTPLPDADLVLTRGAAGSEALEALTDALAAQSREGAFVLLSLRTALTPAEMFLSTVGKVPLRVHSRDFVEAAFRERGFRLVSLRSNNVSALLLFRKGAAIPAGAGKHAVIRVESGGLGWVEEIKAKATEYQERPAGENVWLVAEDVGTSGVVGLTNCLRQETGGDRIRTARPRRLVPLHFVTTYPLLRGGAPRLWTDQAFLNVQIRGDLSSLQWYESPLRYRPASDDRVLCSVYYAALNFRDIMLATGKLPPNALPDNLATSDCVLGLEFSGRDPSGRRVMGSVAAEGMATAVAADPGFLWEVPADWSLEDAATVPVAYSTAYYALLVRGGMHPGETLLVHSGSGGVGQAAISIALSMGCTVFTTVGSQEKREFLKRCFPQLQDRNFANSRDLSFEEHILRETEGRGVDLVLNSLAEEKLQASVCCLATHGRFLEIGKFDLSQNNVLGMAVFLKNVSFHGILLDALFGDDPRVAADKRRVAQLVREGIASGAVRPLDAVRFARDRVEEAFRFMASGKHMGKVVLEVRPEEAQRQTVAATPLLVEAHTRTCFFEEKSYVVAGGLGGFGLELADWMVARGCRRLLLTGRSGVRTGYQRLCLHRWRLAGAKVAVSRTDAATEEGARELLREAAVFGPVGGIFNLAMVLRDALLENQTAEAFDVVCRPKVAGTLHLDAASRELCPQLDHFVAFSSVSCGRGNEGQTNYGYANSVMERVCERRVADGLPGLAIQWGAIGDVGVLRETMGADVVVGGTVPQRFSSCLTVLDYFLRQGHPVVSSLVKADLSSGAKAKDKHDLVQSVAHIFGKSFPSCPSWEWGSVTSPPERRVLKEDVARCLRRVGCASVFICAHCVLRAMDSEATGSTFTASTSAAAPTSTAASASTPKVWTTRERRPNCIAALPDGTAPGAETRALRTRVLSYLLAHSIPRASLTALDEPACSTARAVRAYLSRDSATR</sequence>
<organism evidence="1 2">
    <name type="scientific">Ixodes persulcatus</name>
    <name type="common">Taiga tick</name>
    <dbReference type="NCBI Taxonomy" id="34615"/>
    <lineage>
        <taxon>Eukaryota</taxon>
        <taxon>Metazoa</taxon>
        <taxon>Ecdysozoa</taxon>
        <taxon>Arthropoda</taxon>
        <taxon>Chelicerata</taxon>
        <taxon>Arachnida</taxon>
        <taxon>Acari</taxon>
        <taxon>Parasitiformes</taxon>
        <taxon>Ixodida</taxon>
        <taxon>Ixodoidea</taxon>
        <taxon>Ixodidae</taxon>
        <taxon>Ixodinae</taxon>
        <taxon>Ixodes</taxon>
    </lineage>
</organism>
<dbReference type="EMBL" id="JABSTQ010011184">
    <property type="protein sequence ID" value="KAG0414379.1"/>
    <property type="molecule type" value="Genomic_DNA"/>
</dbReference>
<dbReference type="Proteomes" id="UP000805193">
    <property type="component" value="Unassembled WGS sequence"/>
</dbReference>
<feature type="non-terminal residue" evidence="1">
    <location>
        <position position="1"/>
    </location>
</feature>
<reference evidence="1 2" key="1">
    <citation type="journal article" date="2020" name="Cell">
        <title>Large-Scale Comparative Analyses of Tick Genomes Elucidate Their Genetic Diversity and Vector Capacities.</title>
        <authorList>
            <consortium name="Tick Genome and Microbiome Consortium (TIGMIC)"/>
            <person name="Jia N."/>
            <person name="Wang J."/>
            <person name="Shi W."/>
            <person name="Du L."/>
            <person name="Sun Y."/>
            <person name="Zhan W."/>
            <person name="Jiang J.F."/>
            <person name="Wang Q."/>
            <person name="Zhang B."/>
            <person name="Ji P."/>
            <person name="Bell-Sakyi L."/>
            <person name="Cui X.M."/>
            <person name="Yuan T.T."/>
            <person name="Jiang B.G."/>
            <person name="Yang W.F."/>
            <person name="Lam T.T."/>
            <person name="Chang Q.C."/>
            <person name="Ding S.J."/>
            <person name="Wang X.J."/>
            <person name="Zhu J.G."/>
            <person name="Ruan X.D."/>
            <person name="Zhao L."/>
            <person name="Wei J.T."/>
            <person name="Ye R.Z."/>
            <person name="Que T.C."/>
            <person name="Du C.H."/>
            <person name="Zhou Y.H."/>
            <person name="Cheng J.X."/>
            <person name="Dai P.F."/>
            <person name="Guo W.B."/>
            <person name="Han X.H."/>
            <person name="Huang E.J."/>
            <person name="Li L.F."/>
            <person name="Wei W."/>
            <person name="Gao Y.C."/>
            <person name="Liu J.Z."/>
            <person name="Shao H.Z."/>
            <person name="Wang X."/>
            <person name="Wang C.C."/>
            <person name="Yang T.C."/>
            <person name="Huo Q.B."/>
            <person name="Li W."/>
            <person name="Chen H.Y."/>
            <person name="Chen S.E."/>
            <person name="Zhou L.G."/>
            <person name="Ni X.B."/>
            <person name="Tian J.H."/>
            <person name="Sheng Y."/>
            <person name="Liu T."/>
            <person name="Pan Y.S."/>
            <person name="Xia L.Y."/>
            <person name="Li J."/>
            <person name="Zhao F."/>
            <person name="Cao W.C."/>
        </authorList>
    </citation>
    <scope>NUCLEOTIDE SEQUENCE [LARGE SCALE GENOMIC DNA]</scope>
    <source>
        <strain evidence="1">Iper-2018</strain>
    </source>
</reference>